<comment type="caution">
    <text evidence="1">The sequence shown here is derived from an EMBL/GenBank/DDBJ whole genome shotgun (WGS) entry which is preliminary data.</text>
</comment>
<protein>
    <recommendedName>
        <fullName evidence="3">XRE family transcriptional regulator</fullName>
    </recommendedName>
</protein>
<dbReference type="Proteomes" id="UP000294543">
    <property type="component" value="Unassembled WGS sequence"/>
</dbReference>
<reference evidence="1 2" key="1">
    <citation type="submission" date="2019-03" db="EMBL/GenBank/DDBJ databases">
        <title>Draft genome sequences of novel Actinobacteria.</title>
        <authorList>
            <person name="Sahin N."/>
            <person name="Ay H."/>
            <person name="Saygin H."/>
        </authorList>
    </citation>
    <scope>NUCLEOTIDE SEQUENCE [LARGE SCALE GENOMIC DNA]</scope>
    <source>
        <strain evidence="1 2">KC712</strain>
    </source>
</reference>
<organism evidence="1 2">
    <name type="scientific">Nonomuraea diastatica</name>
    <dbReference type="NCBI Taxonomy" id="1848329"/>
    <lineage>
        <taxon>Bacteria</taxon>
        <taxon>Bacillati</taxon>
        <taxon>Actinomycetota</taxon>
        <taxon>Actinomycetes</taxon>
        <taxon>Streptosporangiales</taxon>
        <taxon>Streptosporangiaceae</taxon>
        <taxon>Nonomuraea</taxon>
    </lineage>
</organism>
<evidence type="ECO:0000313" key="2">
    <source>
        <dbReference type="Proteomes" id="UP000294543"/>
    </source>
</evidence>
<evidence type="ECO:0008006" key="3">
    <source>
        <dbReference type="Google" id="ProtNLM"/>
    </source>
</evidence>
<dbReference type="SUPFAM" id="SSF47413">
    <property type="entry name" value="lambda repressor-like DNA-binding domains"/>
    <property type="match status" value="1"/>
</dbReference>
<dbReference type="EMBL" id="SMKP01000090">
    <property type="protein sequence ID" value="TDD17230.1"/>
    <property type="molecule type" value="Genomic_DNA"/>
</dbReference>
<keyword evidence="2" id="KW-1185">Reference proteome</keyword>
<dbReference type="Gene3D" id="1.10.260.40">
    <property type="entry name" value="lambda repressor-like DNA-binding domains"/>
    <property type="match status" value="1"/>
</dbReference>
<evidence type="ECO:0000313" key="1">
    <source>
        <dbReference type="EMBL" id="TDD17230.1"/>
    </source>
</evidence>
<accession>A0A4R4WQR5</accession>
<proteinExistence type="predicted"/>
<dbReference type="GO" id="GO:0003677">
    <property type="term" value="F:DNA binding"/>
    <property type="evidence" value="ECO:0007669"/>
    <property type="project" value="InterPro"/>
</dbReference>
<dbReference type="AlphaFoldDB" id="A0A4R4WQR5"/>
<dbReference type="InterPro" id="IPR010982">
    <property type="entry name" value="Lambda_DNA-bd_dom_sf"/>
</dbReference>
<name>A0A4R4WQR5_9ACTN</name>
<sequence>MQPDREQSCAHTFALRKLSTTVLTSAYIRRSSLMCPRTAKLGSTTRIDPVDRQIGAAVRTLRMRRGLTMRACAELCGNGEEWLRLIESGRRPLDRLSTVTT</sequence>
<gene>
    <name evidence="1" type="ORF">E1294_28330</name>
</gene>
<dbReference type="Pfam" id="PF13560">
    <property type="entry name" value="HTH_31"/>
    <property type="match status" value="1"/>
</dbReference>
<feature type="non-terminal residue" evidence="1">
    <location>
        <position position="101"/>
    </location>
</feature>